<reference evidence="2" key="1">
    <citation type="submission" date="2023-08" db="EMBL/GenBank/DDBJ databases">
        <title>Genomic characterization of piscicolin 126 produced by Carnobacterium maltaromaticum CM22 strain isolated from salmon (Salmo salar).</title>
        <authorList>
            <person name="Gonzalez-Gragera E."/>
            <person name="Garcia-Lopez J.D."/>
            <person name="Teso-Perez C."/>
            <person name="Gimenez-Hernandez I."/>
            <person name="Peralta-Sanchez J.M."/>
            <person name="Valdivia E."/>
            <person name="Montalban-Lopez M."/>
            <person name="Martin-Platero A.M."/>
            <person name="Banos A."/>
            <person name="Martinez-Bueno M."/>
        </authorList>
    </citation>
    <scope>NUCLEOTIDE SEQUENCE</scope>
    <source>
        <strain evidence="2">CM22</strain>
    </source>
</reference>
<dbReference type="RefSeq" id="WP_135027248.1">
    <property type="nucleotide sequence ID" value="NZ_JALRMX010000007.1"/>
</dbReference>
<evidence type="ECO:0000313" key="2">
    <source>
        <dbReference type="EMBL" id="MDZ5759360.1"/>
    </source>
</evidence>
<organism evidence="2 3">
    <name type="scientific">Carnobacterium maltaromaticum</name>
    <name type="common">Carnobacterium piscicola</name>
    <dbReference type="NCBI Taxonomy" id="2751"/>
    <lineage>
        <taxon>Bacteria</taxon>
        <taxon>Bacillati</taxon>
        <taxon>Bacillota</taxon>
        <taxon>Bacilli</taxon>
        <taxon>Lactobacillales</taxon>
        <taxon>Carnobacteriaceae</taxon>
        <taxon>Carnobacterium</taxon>
    </lineage>
</organism>
<dbReference type="Proteomes" id="UP001290462">
    <property type="component" value="Unassembled WGS sequence"/>
</dbReference>
<evidence type="ECO:0000256" key="1">
    <source>
        <dbReference type="SAM" id="Phobius"/>
    </source>
</evidence>
<keyword evidence="1" id="KW-0812">Transmembrane</keyword>
<dbReference type="EMBL" id="JAVBVO010000003">
    <property type="protein sequence ID" value="MDZ5759360.1"/>
    <property type="molecule type" value="Genomic_DNA"/>
</dbReference>
<keyword evidence="1" id="KW-0472">Membrane</keyword>
<comment type="caution">
    <text evidence="2">The sequence shown here is derived from an EMBL/GenBank/DDBJ whole genome shotgun (WGS) entry which is preliminary data.</text>
</comment>
<proteinExistence type="predicted"/>
<evidence type="ECO:0000313" key="3">
    <source>
        <dbReference type="Proteomes" id="UP001290462"/>
    </source>
</evidence>
<sequence>MGESRSIRKRIKGAEKMIIFVLVVVVLFIASVLYRVLAEKKEMEFKLNVDLERCKRNYESDIELEKERYHNLKKISESDLNLIEGLCWSKRELEEAVKTERREKLVQCEYIRDLEKRLDFTSNRLEKVLGNSFNFEKSVAECGLFEPEIKEKLKVMVRTKNTRIRNKNQKAAIKFLLKCQ</sequence>
<feature type="transmembrane region" description="Helical" evidence="1">
    <location>
        <begin position="17"/>
        <end position="37"/>
    </location>
</feature>
<dbReference type="AlphaFoldDB" id="A0AAW9K0G0"/>
<name>A0AAW9K0G0_CARML</name>
<protein>
    <submittedName>
        <fullName evidence="2">Uncharacterized protein</fullName>
    </submittedName>
</protein>
<accession>A0AAW9K0G0</accession>
<gene>
    <name evidence="2" type="ORF">RAK27_11865</name>
</gene>
<keyword evidence="1" id="KW-1133">Transmembrane helix</keyword>